<protein>
    <submittedName>
        <fullName evidence="3">Oxidoreductase, FAD-binding protein</fullName>
    </submittedName>
</protein>
<dbReference type="EMBL" id="RBUQ01000392">
    <property type="protein sequence ID" value="RMV26472.1"/>
    <property type="molecule type" value="Genomic_DNA"/>
</dbReference>
<dbReference type="Pfam" id="PF01266">
    <property type="entry name" value="DAO"/>
    <property type="match status" value="1"/>
</dbReference>
<dbReference type="Gene3D" id="3.30.9.10">
    <property type="entry name" value="D-Amino Acid Oxidase, subunit A, domain 2"/>
    <property type="match status" value="1"/>
</dbReference>
<dbReference type="GO" id="GO:0016491">
    <property type="term" value="F:oxidoreductase activity"/>
    <property type="evidence" value="ECO:0007669"/>
    <property type="project" value="UniProtKB-KW"/>
</dbReference>
<gene>
    <name evidence="3" type="ORF">ALP13_04100</name>
</gene>
<dbReference type="InterPro" id="IPR036188">
    <property type="entry name" value="FAD/NAD-bd_sf"/>
</dbReference>
<dbReference type="Proteomes" id="UP000271631">
    <property type="component" value="Unassembled WGS sequence"/>
</dbReference>
<dbReference type="SUPFAM" id="SSF51905">
    <property type="entry name" value="FAD/NAD(P)-binding domain"/>
    <property type="match status" value="1"/>
</dbReference>
<dbReference type="InterPro" id="IPR006076">
    <property type="entry name" value="FAD-dep_OxRdtase"/>
</dbReference>
<dbReference type="RefSeq" id="WP_005765273.1">
    <property type="nucleotide sequence ID" value="NZ_CP067024.1"/>
</dbReference>
<evidence type="ECO:0000256" key="1">
    <source>
        <dbReference type="ARBA" id="ARBA00023002"/>
    </source>
</evidence>
<dbReference type="AlphaFoldDB" id="A0A0N0WZ61"/>
<feature type="domain" description="FAD dependent oxidoreductase" evidence="2">
    <location>
        <begin position="7"/>
        <end position="355"/>
    </location>
</feature>
<dbReference type="PANTHER" id="PTHR13847">
    <property type="entry name" value="SARCOSINE DEHYDROGENASE-RELATED"/>
    <property type="match status" value="1"/>
</dbReference>
<dbReference type="PANTHER" id="PTHR13847:SF287">
    <property type="entry name" value="FAD-DEPENDENT OXIDOREDUCTASE DOMAIN-CONTAINING PROTEIN 1"/>
    <property type="match status" value="1"/>
</dbReference>
<keyword evidence="1" id="KW-0560">Oxidoreductase</keyword>
<dbReference type="GO" id="GO:0005737">
    <property type="term" value="C:cytoplasm"/>
    <property type="evidence" value="ECO:0007669"/>
    <property type="project" value="TreeGrafter"/>
</dbReference>
<evidence type="ECO:0000259" key="2">
    <source>
        <dbReference type="Pfam" id="PF01266"/>
    </source>
</evidence>
<name>A0A0N0WZ61_PSEYM</name>
<dbReference type="SUPFAM" id="SSF54373">
    <property type="entry name" value="FAD-linked reductases, C-terminal domain"/>
    <property type="match status" value="1"/>
</dbReference>
<organism evidence="3 4">
    <name type="scientific">Pseudomonas syringae pv. maculicola</name>
    <dbReference type="NCBI Taxonomy" id="59511"/>
    <lineage>
        <taxon>Bacteria</taxon>
        <taxon>Pseudomonadati</taxon>
        <taxon>Pseudomonadota</taxon>
        <taxon>Gammaproteobacteria</taxon>
        <taxon>Pseudomonadales</taxon>
        <taxon>Pseudomonadaceae</taxon>
        <taxon>Pseudomonas</taxon>
    </lineage>
</organism>
<reference evidence="3 4" key="1">
    <citation type="submission" date="2018-08" db="EMBL/GenBank/DDBJ databases">
        <title>Recombination of ecologically and evolutionarily significant loci maintains genetic cohesion in the Pseudomonas syringae species complex.</title>
        <authorList>
            <person name="Dillon M."/>
            <person name="Thakur S."/>
            <person name="Almeida R.N.D."/>
            <person name="Weir B.S."/>
            <person name="Guttman D.S."/>
        </authorList>
    </citation>
    <scope>NUCLEOTIDE SEQUENCE [LARGE SCALE GENOMIC DNA]</scope>
    <source>
        <strain evidence="3 4">ICMP 11281</strain>
    </source>
</reference>
<sequence>MTPQKSDVLIIGGGFMGSSSAFFLRQHGRSVTLLERDQIGQYASGVNFGNVRRQGRFLGQLELSNRSWALWKRLPELIGEDLEFIPSGHMRVCYREDEIAELEAYAAAPEARELDLQVIRGKALHERFAFLGPEVKGGSYAPHDGHANPRLAAPAFARAAIRAGARIEERTEVAEVQKVGGDFHVTTTDGQLFVAEQLLITAGAWAAKLAEQFGEPVPLEPNGPQMSVTEPVPYALPTVIGVFTKIKEEVIYFRQIPRGNIIIGGGNRNKPDMVNRRAYFKPQSLINQMKQMSRLIPGAEKLNIIRVWSGIESYTPDSLPIMGRSGKVDGLFYAFGFCGHGFQLGPGVGDVMAELISTGSTRTLISPFDIRRFTDPGAIETPFVSSLMNAGKLI</sequence>
<evidence type="ECO:0000313" key="3">
    <source>
        <dbReference type="EMBL" id="RMV26472.1"/>
    </source>
</evidence>
<evidence type="ECO:0000313" key="4">
    <source>
        <dbReference type="Proteomes" id="UP000271631"/>
    </source>
</evidence>
<accession>A0A0N0WZ61</accession>
<proteinExistence type="predicted"/>
<comment type="caution">
    <text evidence="3">The sequence shown here is derived from an EMBL/GenBank/DDBJ whole genome shotgun (WGS) entry which is preliminary data.</text>
</comment>
<dbReference type="Gene3D" id="3.50.50.60">
    <property type="entry name" value="FAD/NAD(P)-binding domain"/>
    <property type="match status" value="1"/>
</dbReference>